<evidence type="ECO:0000256" key="1">
    <source>
        <dbReference type="SAM" id="Phobius"/>
    </source>
</evidence>
<organism evidence="2 3">
    <name type="scientific">Roseibium aggregatum</name>
    <dbReference type="NCBI Taxonomy" id="187304"/>
    <lineage>
        <taxon>Bacteria</taxon>
        <taxon>Pseudomonadati</taxon>
        <taxon>Pseudomonadota</taxon>
        <taxon>Alphaproteobacteria</taxon>
        <taxon>Hyphomicrobiales</taxon>
        <taxon>Stappiaceae</taxon>
        <taxon>Roseibium</taxon>
    </lineage>
</organism>
<dbReference type="AlphaFoldDB" id="A0A926NZQ3"/>
<dbReference type="Proteomes" id="UP000598467">
    <property type="component" value="Unassembled WGS sequence"/>
</dbReference>
<accession>A0A926NZQ3</accession>
<keyword evidence="1" id="KW-1133">Transmembrane helix</keyword>
<protein>
    <submittedName>
        <fullName evidence="2">Uncharacterized protein</fullName>
    </submittedName>
</protein>
<keyword evidence="1" id="KW-0812">Transmembrane</keyword>
<proteinExistence type="predicted"/>
<sequence length="125" mass="13495">MTRKKFQDSIVSAYLPKNPLLRLLAINGVIGLGISALVLVGLLWSNVGNLRTLVMASDNPVLPVIMLACGLIITLCSVVMGSAIMMLKPHDHGGNKKEPRFKRFGAMMAPRADLAPVPVPVRPNR</sequence>
<feature type="transmembrane region" description="Helical" evidence="1">
    <location>
        <begin position="64"/>
        <end position="87"/>
    </location>
</feature>
<reference evidence="2" key="1">
    <citation type="submission" date="2020-05" db="EMBL/GenBank/DDBJ databases">
        <title>Identification of trans-AT polyketide cluster in two marine bacteria, producers of a novel glutaramide-containing polyketide sesbanimide D and analogs.</title>
        <authorList>
            <person name="Kacar D."/>
            <person name="Rodriguez P."/>
            <person name="Canedo L."/>
            <person name="Gonzalez E."/>
            <person name="Galan B."/>
            <person name="De La Calle F."/>
            <person name="Garcia J.L."/>
        </authorList>
    </citation>
    <scope>NUCLEOTIDE SEQUENCE</scope>
    <source>
        <strain evidence="2">PHM038</strain>
    </source>
</reference>
<evidence type="ECO:0000313" key="2">
    <source>
        <dbReference type="EMBL" id="MBD1549379.1"/>
    </source>
</evidence>
<dbReference type="RefSeq" id="WP_190294068.1">
    <property type="nucleotide sequence ID" value="NZ_JABFCZ010000036.1"/>
</dbReference>
<evidence type="ECO:0000313" key="3">
    <source>
        <dbReference type="Proteomes" id="UP000598467"/>
    </source>
</evidence>
<dbReference type="EMBL" id="JABFCZ010000036">
    <property type="protein sequence ID" value="MBD1549379.1"/>
    <property type="molecule type" value="Genomic_DNA"/>
</dbReference>
<name>A0A926NZQ3_9HYPH</name>
<feature type="transmembrane region" description="Helical" evidence="1">
    <location>
        <begin position="20"/>
        <end position="44"/>
    </location>
</feature>
<keyword evidence="1" id="KW-0472">Membrane</keyword>
<gene>
    <name evidence="2" type="ORF">HK439_24230</name>
</gene>
<comment type="caution">
    <text evidence="2">The sequence shown here is derived from an EMBL/GenBank/DDBJ whole genome shotgun (WGS) entry which is preliminary data.</text>
</comment>